<evidence type="ECO:0000256" key="1">
    <source>
        <dbReference type="ARBA" id="ARBA00022737"/>
    </source>
</evidence>
<evidence type="ECO:0000259" key="3">
    <source>
        <dbReference type="PROSITE" id="PS51272"/>
    </source>
</evidence>
<proteinExistence type="predicted"/>
<comment type="caution">
    <text evidence="4">The sequence shown here is derived from an EMBL/GenBank/DDBJ whole genome shotgun (WGS) entry which is preliminary data.</text>
</comment>
<dbReference type="InterPro" id="IPR001119">
    <property type="entry name" value="SLH_dom"/>
</dbReference>
<evidence type="ECO:0000256" key="2">
    <source>
        <dbReference type="SAM" id="SignalP"/>
    </source>
</evidence>
<keyword evidence="1" id="KW-0677">Repeat</keyword>
<dbReference type="InterPro" id="IPR032774">
    <property type="entry name" value="WG_beta_rep"/>
</dbReference>
<dbReference type="PROSITE" id="PS51272">
    <property type="entry name" value="SLH"/>
    <property type="match status" value="2"/>
</dbReference>
<feature type="domain" description="SLH" evidence="3">
    <location>
        <begin position="507"/>
        <end position="570"/>
    </location>
</feature>
<reference evidence="4" key="2">
    <citation type="journal article" date="2021" name="PeerJ">
        <title>Extensive microbial diversity within the chicken gut microbiome revealed by metagenomics and culture.</title>
        <authorList>
            <person name="Gilroy R."/>
            <person name="Ravi A."/>
            <person name="Getino M."/>
            <person name="Pursley I."/>
            <person name="Horton D.L."/>
            <person name="Alikhan N.F."/>
            <person name="Baker D."/>
            <person name="Gharbi K."/>
            <person name="Hall N."/>
            <person name="Watson M."/>
            <person name="Adriaenssens E.M."/>
            <person name="Foster-Nyarko E."/>
            <person name="Jarju S."/>
            <person name="Secka A."/>
            <person name="Antonio M."/>
            <person name="Oren A."/>
            <person name="Chaudhuri R.R."/>
            <person name="La Ragione R."/>
            <person name="Hildebrand F."/>
            <person name="Pallen M.J."/>
        </authorList>
    </citation>
    <scope>NUCLEOTIDE SEQUENCE</scope>
    <source>
        <strain evidence="4">ChiBcec16-1751</strain>
    </source>
</reference>
<feature type="chain" id="PRO_5039592111" evidence="2">
    <location>
        <begin position="30"/>
        <end position="630"/>
    </location>
</feature>
<dbReference type="AlphaFoldDB" id="A0A9D1JT86"/>
<feature type="domain" description="SLH" evidence="3">
    <location>
        <begin position="572"/>
        <end position="630"/>
    </location>
</feature>
<dbReference type="PANTHER" id="PTHR37841">
    <property type="entry name" value="GLR2918 PROTEIN"/>
    <property type="match status" value="1"/>
</dbReference>
<reference evidence="4" key="1">
    <citation type="submission" date="2020-10" db="EMBL/GenBank/DDBJ databases">
        <authorList>
            <person name="Gilroy R."/>
        </authorList>
    </citation>
    <scope>NUCLEOTIDE SEQUENCE</scope>
    <source>
        <strain evidence="4">ChiBcec16-1751</strain>
    </source>
</reference>
<dbReference type="Pfam" id="PF14903">
    <property type="entry name" value="WG_beta_rep"/>
    <property type="match status" value="2"/>
</dbReference>
<gene>
    <name evidence="4" type="ORF">IAA83_06100</name>
</gene>
<dbReference type="Proteomes" id="UP000886741">
    <property type="component" value="Unassembled WGS sequence"/>
</dbReference>
<feature type="signal peptide" evidence="2">
    <location>
        <begin position="1"/>
        <end position="29"/>
    </location>
</feature>
<organism evidence="4 5">
    <name type="scientific">Candidatus Avoscillospira avistercoris</name>
    <dbReference type="NCBI Taxonomy" id="2840707"/>
    <lineage>
        <taxon>Bacteria</taxon>
        <taxon>Bacillati</taxon>
        <taxon>Bacillota</taxon>
        <taxon>Clostridia</taxon>
        <taxon>Eubacteriales</taxon>
        <taxon>Oscillospiraceae</taxon>
        <taxon>Oscillospiraceae incertae sedis</taxon>
        <taxon>Candidatus Avoscillospira</taxon>
    </lineage>
</organism>
<accession>A0A9D1JT86</accession>
<keyword evidence="2" id="KW-0732">Signal</keyword>
<name>A0A9D1JT86_9FIRM</name>
<dbReference type="SUPFAM" id="SSF69360">
    <property type="entry name" value="Cell wall binding repeat"/>
    <property type="match status" value="2"/>
</dbReference>
<evidence type="ECO:0000313" key="4">
    <source>
        <dbReference type="EMBL" id="HIS64926.1"/>
    </source>
</evidence>
<dbReference type="Pfam" id="PF00395">
    <property type="entry name" value="SLH"/>
    <property type="match status" value="2"/>
</dbReference>
<protein>
    <submittedName>
        <fullName evidence="4">WG repeat-containing protein</fullName>
    </submittedName>
</protein>
<evidence type="ECO:0000313" key="5">
    <source>
        <dbReference type="Proteomes" id="UP000886741"/>
    </source>
</evidence>
<sequence>MHNQKLLRKLLGLLLAVGTLAGSALPVSASQVTFTTLIEAQYEDAGQFNEGLAAVKKDGKWGYIDETGEMVIPFQYDKAYLFREGLALVGKREQRDVWHPTGELDQGGNRVYEDGPTDVYVWYIIDAEGNETPLMAPAYVYDEKTQESGYEEQPAFGLCSSVDQQPFEAGYYNGYLNLEGYVHLEEPENLVYDRQGNRLDFGWNMASLAYNEGVFAGYTEGAAGFCVLDATGKVVLSSQDNYQVATLRPFNQGMAPALCYPEALNFAGAWGFMDRSGKMVIPAQYKDFYVSGPLTEYKVFNDGIAVVQSMDGKWGGINKNGATVIPFAYDSLRVFHEGLAAAEQGGKWGVIDTANRVVVPFQYDTLSGYNEGLCVAVQNGRAFCIDRYGNEVPGSDSVDTSIYFPEGTDSLAVFTPERIVVVEQDGKYGFMTMDYTADLPQPSEMDSWAYAEVIQAIEAGLIPLDLQNQYQANITRADFAALAVELITTETGKTVEELVMEATGKTMTELVTAYPFADANSGDVLVANALGIINGKGNGMFDPYGQLTRQDAAAILMRTGQYLGKTETGGTTVTFTDRDAIAGYAQEAVDYVSALGVMNGTSADTFSPLGSYTRQQAYLTVCRLYEALQS</sequence>
<dbReference type="EMBL" id="DVJJ01000089">
    <property type="protein sequence ID" value="HIS64926.1"/>
    <property type="molecule type" value="Genomic_DNA"/>
</dbReference>
<dbReference type="PANTHER" id="PTHR37841:SF1">
    <property type="entry name" value="DUF3298 DOMAIN-CONTAINING PROTEIN"/>
    <property type="match status" value="1"/>
</dbReference>